<evidence type="ECO:0000256" key="2">
    <source>
        <dbReference type="SAM" id="SignalP"/>
    </source>
</evidence>
<evidence type="ECO:0000313" key="4">
    <source>
        <dbReference type="Proteomes" id="UP000031192"/>
    </source>
</evidence>
<reference evidence="3 4" key="1">
    <citation type="journal article" date="2014" name="Proc. Natl. Acad. Sci. U.S.A.">
        <title>Trajectory and genomic determinants of fungal-pathogen speciation and host adaptation.</title>
        <authorList>
            <person name="Hu X."/>
            <person name="Xiao G."/>
            <person name="Zheng P."/>
            <person name="Shang Y."/>
            <person name="Su Y."/>
            <person name="Zhang X."/>
            <person name="Liu X."/>
            <person name="Zhan S."/>
            <person name="St Leger R.J."/>
            <person name="Wang C."/>
        </authorList>
    </citation>
    <scope>NUCLEOTIDE SEQUENCE [LARGE SCALE GENOMIC DNA]</scope>
    <source>
        <strain evidence="3 4">ARSEF 977</strain>
    </source>
</reference>
<feature type="chain" id="PRO_5002089758" evidence="2">
    <location>
        <begin position="18"/>
        <end position="98"/>
    </location>
</feature>
<keyword evidence="2" id="KW-0732">Signal</keyword>
<proteinExistence type="predicted"/>
<name>A0A0B4HGH6_METGA</name>
<feature type="region of interest" description="Disordered" evidence="1">
    <location>
        <begin position="75"/>
        <end position="98"/>
    </location>
</feature>
<dbReference type="HOGENOM" id="CLU_2334055_0_0_1"/>
<feature type="signal peptide" evidence="2">
    <location>
        <begin position="1"/>
        <end position="17"/>
    </location>
</feature>
<evidence type="ECO:0000256" key="1">
    <source>
        <dbReference type="SAM" id="MobiDB-lite"/>
    </source>
</evidence>
<evidence type="ECO:0000313" key="3">
    <source>
        <dbReference type="EMBL" id="KID88976.1"/>
    </source>
</evidence>
<feature type="region of interest" description="Disordered" evidence="1">
    <location>
        <begin position="28"/>
        <end position="48"/>
    </location>
</feature>
<keyword evidence="4" id="KW-1185">Reference proteome</keyword>
<organism evidence="3 4">
    <name type="scientific">Metarhizium guizhouense (strain ARSEF 977)</name>
    <dbReference type="NCBI Taxonomy" id="1276136"/>
    <lineage>
        <taxon>Eukaryota</taxon>
        <taxon>Fungi</taxon>
        <taxon>Dikarya</taxon>
        <taxon>Ascomycota</taxon>
        <taxon>Pezizomycotina</taxon>
        <taxon>Sordariomycetes</taxon>
        <taxon>Hypocreomycetidae</taxon>
        <taxon>Hypocreales</taxon>
        <taxon>Clavicipitaceae</taxon>
        <taxon>Metarhizium</taxon>
    </lineage>
</organism>
<protein>
    <submittedName>
        <fullName evidence="3">Uncharacterized protein</fullName>
    </submittedName>
</protein>
<dbReference type="AlphaFoldDB" id="A0A0B4HGH6"/>
<dbReference type="Proteomes" id="UP000031192">
    <property type="component" value="Unassembled WGS sequence"/>
</dbReference>
<comment type="caution">
    <text evidence="3">The sequence shown here is derived from an EMBL/GenBank/DDBJ whole genome shotgun (WGS) entry which is preliminary data.</text>
</comment>
<dbReference type="EMBL" id="AZNH01000010">
    <property type="protein sequence ID" value="KID88976.1"/>
    <property type="molecule type" value="Genomic_DNA"/>
</dbReference>
<gene>
    <name evidence="3" type="ORF">MGU_04319</name>
</gene>
<sequence length="98" mass="10960">MKSSLALTLASTAASLAVPLQTRRTKMPFIEPNPACDNGPANRPNLPEDSEGCLGTLYYCTKRYYQEFGEHHDSPKACFDAREQPPFKEPDEKNVTRV</sequence>
<accession>A0A0B4HGH6</accession>